<evidence type="ECO:0000313" key="1">
    <source>
        <dbReference type="EMBL" id="OLF15399.1"/>
    </source>
</evidence>
<sequence>MATACSKVTAGVPVADPDASVRPEVSNEPVELTVSSFGEFGFDALLEEYQRQHENVTIRHDRTTDSASYLPKLQASLAAGTASDVVAIDDFGMAALLDQPDLFADLAEVGPDDVSAERWLDWVHKGGIAPEGTWVGYGVDIGPTAMAYRTDLFAAAGLPTEPSEVAALFESWDSYFSAGDRYVQATGKPWFDSSAQVFTVMHNQLETGYFDEDGALVIESNQRIKANWDQVTAAAGRGQSAKLPAFMPEWISGLGKPSFATMPAPYWMLGLIEAHGGPSNAGKWAVAPAFPGGSANWGGSYLAVPAQGEHPEEAAALAAWLTAPEQQLTAFETASVFPGQVEALESSTLRGATKDYFTGEKTAGVYAELATKVPVPRQPGARSGEVQQQAVVPALQAVDTGLPPDQGWQQAVTQAKQVAGR</sequence>
<dbReference type="AlphaFoldDB" id="A0A1Q8CM12"/>
<dbReference type="Proteomes" id="UP000185596">
    <property type="component" value="Unassembled WGS sequence"/>
</dbReference>
<dbReference type="SUPFAM" id="SSF53850">
    <property type="entry name" value="Periplasmic binding protein-like II"/>
    <property type="match status" value="1"/>
</dbReference>
<name>A0A1Q8CM12_9PSEU</name>
<evidence type="ECO:0000313" key="2">
    <source>
        <dbReference type="Proteomes" id="UP000185596"/>
    </source>
</evidence>
<accession>A0A1Q8CM12</accession>
<dbReference type="PANTHER" id="PTHR43649">
    <property type="entry name" value="ARABINOSE-BINDING PROTEIN-RELATED"/>
    <property type="match status" value="1"/>
</dbReference>
<keyword evidence="2" id="KW-1185">Reference proteome</keyword>
<dbReference type="EMBL" id="MSIE01000042">
    <property type="protein sequence ID" value="OLF15399.1"/>
    <property type="molecule type" value="Genomic_DNA"/>
</dbReference>
<proteinExistence type="predicted"/>
<dbReference type="STRING" id="1912961.BU204_22310"/>
<dbReference type="Pfam" id="PF13416">
    <property type="entry name" value="SBP_bac_8"/>
    <property type="match status" value="1"/>
</dbReference>
<evidence type="ECO:0008006" key="3">
    <source>
        <dbReference type="Google" id="ProtNLM"/>
    </source>
</evidence>
<protein>
    <recommendedName>
        <fullName evidence="3">Sugar ABC transporter substrate-binding protein</fullName>
    </recommendedName>
</protein>
<dbReference type="PANTHER" id="PTHR43649:SF32">
    <property type="entry name" value="SUGAR BINDING SECRETED PROTEIN"/>
    <property type="match status" value="1"/>
</dbReference>
<dbReference type="InterPro" id="IPR006059">
    <property type="entry name" value="SBP"/>
</dbReference>
<dbReference type="InterPro" id="IPR050490">
    <property type="entry name" value="Bact_solute-bd_prot1"/>
</dbReference>
<dbReference type="Gene3D" id="3.40.190.10">
    <property type="entry name" value="Periplasmic binding protein-like II"/>
    <property type="match status" value="1"/>
</dbReference>
<organism evidence="1 2">
    <name type="scientific">Actinophytocola xanthii</name>
    <dbReference type="NCBI Taxonomy" id="1912961"/>
    <lineage>
        <taxon>Bacteria</taxon>
        <taxon>Bacillati</taxon>
        <taxon>Actinomycetota</taxon>
        <taxon>Actinomycetes</taxon>
        <taxon>Pseudonocardiales</taxon>
        <taxon>Pseudonocardiaceae</taxon>
    </lineage>
</organism>
<reference evidence="1 2" key="1">
    <citation type="submission" date="2016-12" db="EMBL/GenBank/DDBJ databases">
        <title>The draft genome sequence of Actinophytocola sp. 11-183.</title>
        <authorList>
            <person name="Wang W."/>
            <person name="Yuan L."/>
        </authorList>
    </citation>
    <scope>NUCLEOTIDE SEQUENCE [LARGE SCALE GENOMIC DNA]</scope>
    <source>
        <strain evidence="1 2">11-183</strain>
    </source>
</reference>
<dbReference type="OrthoDB" id="3226017at2"/>
<comment type="caution">
    <text evidence="1">The sequence shown here is derived from an EMBL/GenBank/DDBJ whole genome shotgun (WGS) entry which is preliminary data.</text>
</comment>
<gene>
    <name evidence="1" type="ORF">BU204_22310</name>
</gene>